<evidence type="ECO:0000313" key="5">
    <source>
        <dbReference type="Proteomes" id="UP001165393"/>
    </source>
</evidence>
<dbReference type="CDD" id="cd09859">
    <property type="entry name" value="PIN_53EXO"/>
    <property type="match status" value="1"/>
</dbReference>
<dbReference type="InterPro" id="IPR020046">
    <property type="entry name" value="5-3_exonucl_a-hlix_arch_N"/>
</dbReference>
<sequence length="248" mass="28044">MAAHLVVFDAMNLIRRIYAVHENQGDAIERVQSQTERMMFTILNQLSATHTVAVFDGDTPGWRHQLWPQYKVSRSPLPEQLSSNLALIQDTWWAAGIDSVLPDNDEADDVIATLAVKSEAHGVAVTIVSTDQGFCQILSDNVHQYDGFNKKFLSRDNYLQKFGINTQCWTQYKALTGESGSDIPGISGFGPKTAKDFVNSQFDESTLAPAKLKSWQEEKENFQLFEQLMTLECHRLLDFKLSALRRKE</sequence>
<reference evidence="4 5" key="1">
    <citation type="journal article" date="2013" name="Antonie Van Leeuwenhoek">
        <title>Echinimonas agarilytica gen. nov., sp. nov., a new gammaproteobacterium isolated from the sea urchin Strongylocentrotus intermedius.</title>
        <authorList>
            <person name="Nedashkovskaya O.I."/>
            <person name="Stenkova A.M."/>
            <person name="Zhukova N.V."/>
            <person name="Van Trappen S."/>
            <person name="Lee J.S."/>
            <person name="Kim S.B."/>
        </authorList>
    </citation>
    <scope>NUCLEOTIDE SEQUENCE [LARGE SCALE GENOMIC DNA]</scope>
    <source>
        <strain evidence="4 5">KMM 6351</strain>
    </source>
</reference>
<proteinExistence type="predicted"/>
<dbReference type="RefSeq" id="WP_251260469.1">
    <property type="nucleotide sequence ID" value="NZ_JAMQGP010000002.1"/>
</dbReference>
<keyword evidence="5" id="KW-1185">Reference proteome</keyword>
<evidence type="ECO:0000256" key="2">
    <source>
        <dbReference type="ARBA" id="ARBA00022801"/>
    </source>
</evidence>
<dbReference type="GO" id="GO:0033567">
    <property type="term" value="P:DNA replication, Okazaki fragment processing"/>
    <property type="evidence" value="ECO:0007669"/>
    <property type="project" value="InterPro"/>
</dbReference>
<gene>
    <name evidence="4" type="ORF">NAF29_05375</name>
</gene>
<dbReference type="Proteomes" id="UP001165393">
    <property type="component" value="Unassembled WGS sequence"/>
</dbReference>
<dbReference type="GO" id="GO:0003677">
    <property type="term" value="F:DNA binding"/>
    <property type="evidence" value="ECO:0007669"/>
    <property type="project" value="InterPro"/>
</dbReference>
<dbReference type="GO" id="GO:0017108">
    <property type="term" value="F:5'-flap endonuclease activity"/>
    <property type="evidence" value="ECO:0007669"/>
    <property type="project" value="InterPro"/>
</dbReference>
<name>A0AA42B710_9GAMM</name>
<accession>A0AA42B710</accession>
<evidence type="ECO:0000259" key="3">
    <source>
        <dbReference type="SMART" id="SM00475"/>
    </source>
</evidence>
<keyword evidence="2" id="KW-0378">Hydrolase</keyword>
<dbReference type="Gene3D" id="3.40.50.1010">
    <property type="entry name" value="5'-nuclease"/>
    <property type="match status" value="1"/>
</dbReference>
<dbReference type="SUPFAM" id="SSF88723">
    <property type="entry name" value="PIN domain-like"/>
    <property type="match status" value="1"/>
</dbReference>
<protein>
    <submittedName>
        <fullName evidence="4">Flap endonuclease Xni</fullName>
    </submittedName>
</protein>
<dbReference type="Gene3D" id="1.10.150.20">
    <property type="entry name" value="5' to 3' exonuclease, C-terminal subdomain"/>
    <property type="match status" value="1"/>
</dbReference>
<keyword evidence="1" id="KW-0540">Nuclease</keyword>
<dbReference type="AlphaFoldDB" id="A0AA42B710"/>
<evidence type="ECO:0000256" key="1">
    <source>
        <dbReference type="ARBA" id="ARBA00022722"/>
    </source>
</evidence>
<dbReference type="InterPro" id="IPR029060">
    <property type="entry name" value="PIN-like_dom_sf"/>
</dbReference>
<feature type="domain" description="5'-3' exonuclease" evidence="3">
    <location>
        <begin position="3"/>
        <end position="247"/>
    </location>
</feature>
<comment type="caution">
    <text evidence="4">The sequence shown here is derived from an EMBL/GenBank/DDBJ whole genome shotgun (WGS) entry which is preliminary data.</text>
</comment>
<dbReference type="SMART" id="SM00475">
    <property type="entry name" value="53EXOc"/>
    <property type="match status" value="1"/>
</dbReference>
<dbReference type="GO" id="GO:0008409">
    <property type="term" value="F:5'-3' exonuclease activity"/>
    <property type="evidence" value="ECO:0007669"/>
    <property type="project" value="InterPro"/>
</dbReference>
<organism evidence="4 5">
    <name type="scientific">Echinimonas agarilytica</name>
    <dbReference type="NCBI Taxonomy" id="1215918"/>
    <lineage>
        <taxon>Bacteria</taxon>
        <taxon>Pseudomonadati</taxon>
        <taxon>Pseudomonadota</taxon>
        <taxon>Gammaproteobacteria</taxon>
        <taxon>Alteromonadales</taxon>
        <taxon>Echinimonadaceae</taxon>
        <taxon>Echinimonas</taxon>
    </lineage>
</organism>
<dbReference type="PANTHER" id="PTHR42646">
    <property type="entry name" value="FLAP ENDONUCLEASE XNI"/>
    <property type="match status" value="1"/>
</dbReference>
<dbReference type="EMBL" id="JAMQGP010000002">
    <property type="protein sequence ID" value="MCM2679106.1"/>
    <property type="molecule type" value="Genomic_DNA"/>
</dbReference>
<dbReference type="InterPro" id="IPR036279">
    <property type="entry name" value="5-3_exonuclease_C_sf"/>
</dbReference>
<dbReference type="InterPro" id="IPR002421">
    <property type="entry name" value="5-3_exonuclease"/>
</dbReference>
<dbReference type="InterPro" id="IPR038969">
    <property type="entry name" value="FEN"/>
</dbReference>
<evidence type="ECO:0000313" key="4">
    <source>
        <dbReference type="EMBL" id="MCM2679106.1"/>
    </source>
</evidence>
<dbReference type="Pfam" id="PF02739">
    <property type="entry name" value="5_3_exonuc_N"/>
    <property type="match status" value="1"/>
</dbReference>
<dbReference type="PANTHER" id="PTHR42646:SF2">
    <property type="entry name" value="5'-3' EXONUCLEASE FAMILY PROTEIN"/>
    <property type="match status" value="1"/>
</dbReference>
<keyword evidence="4" id="KW-0255">Endonuclease</keyword>
<dbReference type="SUPFAM" id="SSF47807">
    <property type="entry name" value="5' to 3' exonuclease, C-terminal subdomain"/>
    <property type="match status" value="1"/>
</dbReference>